<reference evidence="6 9" key="2">
    <citation type="journal article" date="2019" name="Nat. Commun.">
        <title>Gram positive-like bacteriocins with broad spectrum anti-Bacteroidales activity encoded on mobile elements of the human gut microbiota.</title>
        <authorList>
            <person name="Bechon N."/>
            <person name="Coyne M.J.Jr."/>
            <person name="Laclare-Mceneany V."/>
            <person name="Chatzidaki-Livanis M."/>
            <person name="Ghigo J.-M."/>
            <person name="Comstock L.E."/>
        </authorList>
    </citation>
    <scope>NUCLEOTIDE SEQUENCE [LARGE SCALE GENOMIC DNA]</scope>
    <source>
        <strain evidence="6 9">CL01T12C17</strain>
    </source>
</reference>
<name>A0A3E4JEE6_PHOVU</name>
<dbReference type="InterPro" id="IPR006330">
    <property type="entry name" value="Ado/ade_deaminase"/>
</dbReference>
<evidence type="ECO:0000313" key="8">
    <source>
        <dbReference type="Proteomes" id="UP000283958"/>
    </source>
</evidence>
<dbReference type="GO" id="GO:0004000">
    <property type="term" value="F:adenosine deaminase activity"/>
    <property type="evidence" value="ECO:0007669"/>
    <property type="project" value="TreeGrafter"/>
</dbReference>
<evidence type="ECO:0000313" key="2">
    <source>
        <dbReference type="EMBL" id="KAB6693669.1"/>
    </source>
</evidence>
<dbReference type="InterPro" id="IPR032466">
    <property type="entry name" value="Metal_Hydrolase"/>
</dbReference>
<organism evidence="4 7">
    <name type="scientific">Phocaeicola vulgatus</name>
    <name type="common">Bacteroides vulgatus</name>
    <dbReference type="NCBI Taxonomy" id="821"/>
    <lineage>
        <taxon>Bacteria</taxon>
        <taxon>Pseudomonadati</taxon>
        <taxon>Bacteroidota</taxon>
        <taxon>Bacteroidia</taxon>
        <taxon>Bacteroidales</taxon>
        <taxon>Bacteroidaceae</taxon>
        <taxon>Phocaeicola</taxon>
    </lineage>
</organism>
<dbReference type="EMBL" id="QSPP01000125">
    <property type="protein sequence ID" value="RGJ75021.1"/>
    <property type="molecule type" value="Genomic_DNA"/>
</dbReference>
<dbReference type="Gene3D" id="3.20.20.140">
    <property type="entry name" value="Metal-dependent hydrolases"/>
    <property type="match status" value="2"/>
</dbReference>
<dbReference type="Proteomes" id="UP000437380">
    <property type="component" value="Unassembled WGS sequence"/>
</dbReference>
<sequence length="800" mass="93524">MIPILSQLLCDNESLFEYERYWGTSRQVSIGQVQRRLIALERQNAPLKHDSYYEGLAKNALAAYRDLPDLIGGIPYDLAKEYLISVNHELYVKADRFTEWMELIKQFPPLLLISAFFADKFTSALQKDRRKMMEFANCFLKQFKHTVQLLPYIPAFNYIMEKEGGLNDLHLHLNGTTETDVLWNLLLRSPYKMAKDYQDAYESKAAVRKLSEQIISDFTPLRLYERMKQAADLRGRLITQIAISNGLIKEEEIIKGEKDYSSPVRLRNLWGDFGGMSETGMMIDELLFCLCVMSEIRNYHDTKVAGMFHHYLLIKGMVHRFVVMQRLQVGFPQFQLLTENSFRWHIEEFYEKRFLQLAGCNFCTKLALIEGRFSPKNSSVENSLLVSRIRRGFEEAKRKSEFLKDTDLRLIAHFIKRPEKTFEKKFNIRSRFLRKELKRKAIALAVFLKESPDNKQYVVGVDAAASEFDAGPEVFAQTYRFLRNQGVKHFTFHAGEDFSHLVSGLRTIVEAVIFLDLWPGDRLGHCTAIGISPDLWIRRIGKICYLPQGEWLDDLVFVWKLIRESKHEGLQHLVLPLESEIAEYSYKVYGTYYLPYLLSKAWEYRQYDPFLLLEKADMRYDSWYSNYSYEQYNDIQTEFGKSGIKPIIEAYHASTNGQKYLGDTVNSRKNYDEVIEIETDKLFSSDALGIIQLLILEYLARKEIVIEALPTSNLCISHYQHLKEYHLEKWLEVDQEKILLPSVVLGSDDPGIFMTNIYNEYALAYMHLETCNCSASRKMEKILNLHSNSNIYKFYKDDKR</sequence>
<evidence type="ECO:0000313" key="9">
    <source>
        <dbReference type="Proteomes" id="UP000408523"/>
    </source>
</evidence>
<dbReference type="PANTHER" id="PTHR11409:SF43">
    <property type="entry name" value="ADENOSINE DEAMINASE"/>
    <property type="match status" value="1"/>
</dbReference>
<dbReference type="EMBL" id="WCZY01000011">
    <property type="protein sequence ID" value="KAB6693669.1"/>
    <property type="molecule type" value="Genomic_DNA"/>
</dbReference>
<protein>
    <submittedName>
        <fullName evidence="6">Adenosine/AMP deaminase</fullName>
    </submittedName>
</protein>
<dbReference type="Proteomes" id="UP000283958">
    <property type="component" value="Unassembled WGS sequence"/>
</dbReference>
<dbReference type="GO" id="GO:0043103">
    <property type="term" value="P:hypoxanthine salvage"/>
    <property type="evidence" value="ECO:0007669"/>
    <property type="project" value="TreeGrafter"/>
</dbReference>
<evidence type="ECO:0000313" key="1">
    <source>
        <dbReference type="EMBL" id="KAB6658674.1"/>
    </source>
</evidence>
<gene>
    <name evidence="5" type="ORF">DW105_06150</name>
    <name evidence="4" type="ORF">DXD46_21515</name>
    <name evidence="6" type="ORF">EH214_00794</name>
    <name evidence="3" type="ORF">GAY17_11465</name>
    <name evidence="1" type="ORF">GAZ76_13510</name>
    <name evidence="2" type="ORF">GAZ92_09995</name>
</gene>
<evidence type="ECO:0000313" key="6">
    <source>
        <dbReference type="EMBL" id="TSE49949.1"/>
    </source>
</evidence>
<accession>A0A3E4JEE6</accession>
<dbReference type="SUPFAM" id="SSF51556">
    <property type="entry name" value="Metallo-dependent hydrolases"/>
    <property type="match status" value="1"/>
</dbReference>
<dbReference type="Proteomes" id="UP000470952">
    <property type="component" value="Unassembled WGS sequence"/>
</dbReference>
<dbReference type="Proteomes" id="UP000408523">
    <property type="component" value="Unassembled WGS sequence"/>
</dbReference>
<dbReference type="GO" id="GO:0006154">
    <property type="term" value="P:adenosine catabolic process"/>
    <property type="evidence" value="ECO:0007669"/>
    <property type="project" value="TreeGrafter"/>
</dbReference>
<evidence type="ECO:0000313" key="12">
    <source>
        <dbReference type="Proteomes" id="UP000470952"/>
    </source>
</evidence>
<evidence type="ECO:0000313" key="7">
    <source>
        <dbReference type="Proteomes" id="UP000260640"/>
    </source>
</evidence>
<dbReference type="PANTHER" id="PTHR11409">
    <property type="entry name" value="ADENOSINE DEAMINASE"/>
    <property type="match status" value="1"/>
</dbReference>
<dbReference type="EMBL" id="RWHZ01000006">
    <property type="protein sequence ID" value="TSE49949.1"/>
    <property type="molecule type" value="Genomic_DNA"/>
</dbReference>
<reference evidence="7 8" key="1">
    <citation type="submission" date="2018-08" db="EMBL/GenBank/DDBJ databases">
        <title>A genome reference for cultivated species of the human gut microbiota.</title>
        <authorList>
            <person name="Zou Y."/>
            <person name="Xue W."/>
            <person name="Luo G."/>
        </authorList>
    </citation>
    <scope>NUCLEOTIDE SEQUENCE [LARGE SCALE GENOMIC DNA]</scope>
    <source>
        <strain evidence="5 8">AM09-18</strain>
        <strain evidence="4 7">TM05-16</strain>
    </source>
</reference>
<evidence type="ECO:0000313" key="5">
    <source>
        <dbReference type="EMBL" id="RHJ78648.1"/>
    </source>
</evidence>
<dbReference type="RefSeq" id="WP_117700393.1">
    <property type="nucleotide sequence ID" value="NZ_JABDSE010000001.1"/>
</dbReference>
<dbReference type="EMBL" id="WDAG01000015">
    <property type="protein sequence ID" value="KAB6658674.1"/>
    <property type="molecule type" value="Genomic_DNA"/>
</dbReference>
<dbReference type="Proteomes" id="UP000470777">
    <property type="component" value="Unassembled WGS sequence"/>
</dbReference>
<comment type="caution">
    <text evidence="4">The sequence shown here is derived from an EMBL/GenBank/DDBJ whole genome shotgun (WGS) entry which is preliminary data.</text>
</comment>
<dbReference type="GO" id="GO:0005829">
    <property type="term" value="C:cytosol"/>
    <property type="evidence" value="ECO:0007669"/>
    <property type="project" value="TreeGrafter"/>
</dbReference>
<evidence type="ECO:0000313" key="3">
    <source>
        <dbReference type="EMBL" id="KAB6699684.1"/>
    </source>
</evidence>
<dbReference type="EMBL" id="WCZV01000013">
    <property type="protein sequence ID" value="KAB6699684.1"/>
    <property type="molecule type" value="Genomic_DNA"/>
</dbReference>
<evidence type="ECO:0000313" key="11">
    <source>
        <dbReference type="Proteomes" id="UP000470777"/>
    </source>
</evidence>
<dbReference type="GO" id="GO:0046103">
    <property type="term" value="P:inosine biosynthetic process"/>
    <property type="evidence" value="ECO:0007669"/>
    <property type="project" value="TreeGrafter"/>
</dbReference>
<evidence type="ECO:0000313" key="10">
    <source>
        <dbReference type="Proteomes" id="UP000437380"/>
    </source>
</evidence>
<dbReference type="EMBL" id="QRMN01000010">
    <property type="protein sequence ID" value="RHJ78648.1"/>
    <property type="molecule type" value="Genomic_DNA"/>
</dbReference>
<reference evidence="10 11" key="3">
    <citation type="journal article" date="2019" name="Nat. Med.">
        <title>A library of human gut bacterial isolates paired with longitudinal multiomics data enables mechanistic microbiome research.</title>
        <authorList>
            <person name="Poyet M."/>
            <person name="Groussin M."/>
            <person name="Gibbons S.M."/>
            <person name="Avila-Pacheco J."/>
            <person name="Jiang X."/>
            <person name="Kearney S.M."/>
            <person name="Perrotta A.R."/>
            <person name="Berdy B."/>
            <person name="Zhao S."/>
            <person name="Lieberman T.D."/>
            <person name="Swanson P.K."/>
            <person name="Smith M."/>
            <person name="Roesemann S."/>
            <person name="Alexander J.E."/>
            <person name="Rich S.A."/>
            <person name="Livny J."/>
            <person name="Vlamakis H."/>
            <person name="Clish C."/>
            <person name="Bullock K."/>
            <person name="Deik A."/>
            <person name="Scott J."/>
            <person name="Pierce K.A."/>
            <person name="Xavier R.J."/>
            <person name="Alm E.J."/>
        </authorList>
    </citation>
    <scope>NUCLEOTIDE SEQUENCE [LARGE SCALE GENOMIC DNA]</scope>
    <source>
        <strain evidence="3 10">BIOML-A82</strain>
        <strain evidence="2 11">BIOML-A85</strain>
        <strain evidence="1 12">BIOML-A93</strain>
    </source>
</reference>
<proteinExistence type="predicted"/>
<dbReference type="AlphaFoldDB" id="A0A3E4JEE6"/>
<dbReference type="Proteomes" id="UP000260640">
    <property type="component" value="Unassembled WGS sequence"/>
</dbReference>
<evidence type="ECO:0000313" key="4">
    <source>
        <dbReference type="EMBL" id="RGJ75021.1"/>
    </source>
</evidence>